<dbReference type="InterPro" id="IPR001810">
    <property type="entry name" value="F-box_dom"/>
</dbReference>
<dbReference type="GO" id="GO:0031146">
    <property type="term" value="P:SCF-dependent proteasomal ubiquitin-dependent protein catabolic process"/>
    <property type="evidence" value="ECO:0007669"/>
    <property type="project" value="TreeGrafter"/>
</dbReference>
<dbReference type="SUPFAM" id="SSF52047">
    <property type="entry name" value="RNI-like"/>
    <property type="match status" value="1"/>
</dbReference>
<comment type="caution">
    <text evidence="3">The sequence shown here is derived from an EMBL/GenBank/DDBJ whole genome shotgun (WGS) entry which is preliminary data.</text>
</comment>
<dbReference type="OrthoDB" id="10677742at2759"/>
<feature type="region of interest" description="Disordered" evidence="1">
    <location>
        <begin position="507"/>
        <end position="547"/>
    </location>
</feature>
<dbReference type="EMBL" id="MCGE01000001">
    <property type="protein sequence ID" value="ORZ26103.1"/>
    <property type="molecule type" value="Genomic_DNA"/>
</dbReference>
<evidence type="ECO:0000259" key="2">
    <source>
        <dbReference type="PROSITE" id="PS50181"/>
    </source>
</evidence>
<dbReference type="GO" id="GO:0019005">
    <property type="term" value="C:SCF ubiquitin ligase complex"/>
    <property type="evidence" value="ECO:0007669"/>
    <property type="project" value="TreeGrafter"/>
</dbReference>
<organism evidence="3 4">
    <name type="scientific">Absidia repens</name>
    <dbReference type="NCBI Taxonomy" id="90262"/>
    <lineage>
        <taxon>Eukaryota</taxon>
        <taxon>Fungi</taxon>
        <taxon>Fungi incertae sedis</taxon>
        <taxon>Mucoromycota</taxon>
        <taxon>Mucoromycotina</taxon>
        <taxon>Mucoromycetes</taxon>
        <taxon>Mucorales</taxon>
        <taxon>Cunninghamellaceae</taxon>
        <taxon>Absidia</taxon>
    </lineage>
</organism>
<feature type="compositionally biased region" description="Low complexity" evidence="1">
    <location>
        <begin position="519"/>
        <end position="546"/>
    </location>
</feature>
<dbReference type="Pfam" id="PF00646">
    <property type="entry name" value="F-box"/>
    <property type="match status" value="1"/>
</dbReference>
<name>A0A1X2J2P6_9FUNG</name>
<keyword evidence="4" id="KW-1185">Reference proteome</keyword>
<dbReference type="STRING" id="90262.A0A1X2J2P6"/>
<evidence type="ECO:0000313" key="4">
    <source>
        <dbReference type="Proteomes" id="UP000193560"/>
    </source>
</evidence>
<dbReference type="InterPro" id="IPR032675">
    <property type="entry name" value="LRR_dom_sf"/>
</dbReference>
<sequence length="781" mass="87376">MPSQFNDLPHEVVQLIFTLINPDQYATLRSVNTAWNTLLSPHVFNSVTIFNYFRKERTLDSILDDIECSFAENYTTSGIPIGHHIQQLSLLYDDTSGDQLHRLSALCPNITSFTITSKIMDILISTPLHSIPNCRRSQGLQQMTQQSIPGVSDARQALLVEFFQSLGGSKMTAFKLEERISYPILANIILPFVSNLVQLDLSSVVYKMDDDDDDDDDHNLAREPFMDFIELMDLIQDNCPRLETLALVKRSFSTVEQDTSIATMDGLEKWVSAIRVWPRLTTLHLKINIKRQQQQRHRQRQWLVPTLLYLAVRLSGLQHLQMTARSYTHDEHHSIFPRDEPLAYALRVGFVQNVRSPGKLRWPYFFAGSLHTISLENIHLGFVERLILFGHDEILEGMTFTPSALQSIQLHDCSSTYERLDDGVVSPDHSFLQYCISRNPLASLKIQECGLFQKHILESLASGTNQLETLILDRHNAIDMELILDRCPHLQHLGLLDCAVYGSRNRTASSTNTPAMTQPTAISSPAPPTSASASSSSAASASASASELGDRRHPLKVLDLGGARVMGTDVFSLVSQRCRQLSVLNLEDVVFSDPTSRRRKISASILPPSNDETKQHIQGPEKRLGNVHISMPYTNLSTLTLCGGALYSGNRFQKGMGNLLLVKDTTTTTTTTTIADHELHQRPAAVWFTLEEIMASYVVVSMGKCSQKEFDNMASLYHDDHNDGGFDPGLDAGESLVQNMKKNGLLTIKCKDIQELVLAERSFYSPFANCQNVEVVSSISI</sequence>
<feature type="non-terminal residue" evidence="3">
    <location>
        <position position="781"/>
    </location>
</feature>
<dbReference type="AlphaFoldDB" id="A0A1X2J2P6"/>
<dbReference type="InterPro" id="IPR036047">
    <property type="entry name" value="F-box-like_dom_sf"/>
</dbReference>
<accession>A0A1X2J2P6</accession>
<evidence type="ECO:0000313" key="3">
    <source>
        <dbReference type="EMBL" id="ORZ26103.1"/>
    </source>
</evidence>
<dbReference type="PANTHER" id="PTHR13318">
    <property type="entry name" value="PARTNER OF PAIRED, ISOFORM B-RELATED"/>
    <property type="match status" value="1"/>
</dbReference>
<dbReference type="PROSITE" id="PS50181">
    <property type="entry name" value="FBOX"/>
    <property type="match status" value="1"/>
</dbReference>
<proteinExistence type="predicted"/>
<dbReference type="Proteomes" id="UP000193560">
    <property type="component" value="Unassembled WGS sequence"/>
</dbReference>
<dbReference type="PANTHER" id="PTHR13318:SF190">
    <property type="entry name" value="PARTNER OF PAIRED, ISOFORM B"/>
    <property type="match status" value="1"/>
</dbReference>
<dbReference type="Gene3D" id="3.80.10.10">
    <property type="entry name" value="Ribonuclease Inhibitor"/>
    <property type="match status" value="2"/>
</dbReference>
<gene>
    <name evidence="3" type="ORF">BCR42DRAFT_401576</name>
</gene>
<evidence type="ECO:0000256" key="1">
    <source>
        <dbReference type="SAM" id="MobiDB-lite"/>
    </source>
</evidence>
<dbReference type="SUPFAM" id="SSF81383">
    <property type="entry name" value="F-box domain"/>
    <property type="match status" value="1"/>
</dbReference>
<feature type="compositionally biased region" description="Polar residues" evidence="1">
    <location>
        <begin position="507"/>
        <end position="518"/>
    </location>
</feature>
<protein>
    <recommendedName>
        <fullName evidence="2">F-box domain-containing protein</fullName>
    </recommendedName>
</protein>
<feature type="domain" description="F-box" evidence="2">
    <location>
        <begin position="2"/>
        <end position="47"/>
    </location>
</feature>
<reference evidence="3 4" key="1">
    <citation type="submission" date="2016-07" db="EMBL/GenBank/DDBJ databases">
        <title>Pervasive Adenine N6-methylation of Active Genes in Fungi.</title>
        <authorList>
            <consortium name="DOE Joint Genome Institute"/>
            <person name="Mondo S.J."/>
            <person name="Dannebaum R.O."/>
            <person name="Kuo R.C."/>
            <person name="Labutti K."/>
            <person name="Haridas S."/>
            <person name="Kuo A."/>
            <person name="Salamov A."/>
            <person name="Ahrendt S.R."/>
            <person name="Lipzen A."/>
            <person name="Sullivan W."/>
            <person name="Andreopoulos W.B."/>
            <person name="Clum A."/>
            <person name="Lindquist E."/>
            <person name="Daum C."/>
            <person name="Ramamoorthy G.K."/>
            <person name="Gryganskyi A."/>
            <person name="Culley D."/>
            <person name="Magnuson J.K."/>
            <person name="James T.Y."/>
            <person name="O'Malley M.A."/>
            <person name="Stajich J.E."/>
            <person name="Spatafora J.W."/>
            <person name="Visel A."/>
            <person name="Grigoriev I.V."/>
        </authorList>
    </citation>
    <scope>NUCLEOTIDE SEQUENCE [LARGE SCALE GENOMIC DNA]</scope>
    <source>
        <strain evidence="3 4">NRRL 1336</strain>
    </source>
</reference>